<feature type="region of interest" description="Disordered" evidence="8">
    <location>
        <begin position="421"/>
        <end position="452"/>
    </location>
</feature>
<dbReference type="Gene3D" id="1.10.510.10">
    <property type="entry name" value="Transferase(Phosphotransferase) domain 1"/>
    <property type="match status" value="1"/>
</dbReference>
<evidence type="ECO:0000313" key="11">
    <source>
        <dbReference type="WBParaSite" id="nRc.2.0.1.t08565-RA"/>
    </source>
</evidence>
<feature type="region of interest" description="Disordered" evidence="8">
    <location>
        <begin position="151"/>
        <end position="176"/>
    </location>
</feature>
<evidence type="ECO:0000256" key="3">
    <source>
        <dbReference type="ARBA" id="ARBA00022741"/>
    </source>
</evidence>
<keyword evidence="7" id="KW-0175">Coiled coil</keyword>
<evidence type="ECO:0000256" key="7">
    <source>
        <dbReference type="SAM" id="Coils"/>
    </source>
</evidence>
<protein>
    <submittedName>
        <fullName evidence="11">Protein kinase domain-containing protein</fullName>
    </submittedName>
</protein>
<evidence type="ECO:0000256" key="4">
    <source>
        <dbReference type="ARBA" id="ARBA00022777"/>
    </source>
</evidence>
<dbReference type="GO" id="GO:0035556">
    <property type="term" value="P:intracellular signal transduction"/>
    <property type="evidence" value="ECO:0007669"/>
    <property type="project" value="TreeGrafter"/>
</dbReference>
<feature type="coiled-coil region" evidence="7">
    <location>
        <begin position="307"/>
        <end position="352"/>
    </location>
</feature>
<dbReference type="SUPFAM" id="SSF56112">
    <property type="entry name" value="Protein kinase-like (PK-like)"/>
    <property type="match status" value="1"/>
</dbReference>
<dbReference type="CDD" id="cd13990">
    <property type="entry name" value="STKc_TLK"/>
    <property type="match status" value="1"/>
</dbReference>
<reference evidence="11" key="1">
    <citation type="submission" date="2022-11" db="UniProtKB">
        <authorList>
            <consortium name="WormBaseParasite"/>
        </authorList>
    </citation>
    <scope>IDENTIFICATION</scope>
</reference>
<dbReference type="Pfam" id="PF00069">
    <property type="entry name" value="Pkinase"/>
    <property type="match status" value="1"/>
</dbReference>
<evidence type="ECO:0000313" key="10">
    <source>
        <dbReference type="Proteomes" id="UP000887565"/>
    </source>
</evidence>
<dbReference type="AlphaFoldDB" id="A0A915I402"/>
<dbReference type="OMA" id="RITITCT"/>
<evidence type="ECO:0000256" key="1">
    <source>
        <dbReference type="ARBA" id="ARBA00022527"/>
    </source>
</evidence>
<dbReference type="PANTHER" id="PTHR22974:SF23">
    <property type="entry name" value="TOUSLED-LIKE KINASE, ISOFORM G"/>
    <property type="match status" value="1"/>
</dbReference>
<dbReference type="PANTHER" id="PTHR22974">
    <property type="entry name" value="MIXED LINEAGE PROTEIN KINASE"/>
    <property type="match status" value="1"/>
</dbReference>
<dbReference type="GO" id="GO:0005524">
    <property type="term" value="F:ATP binding"/>
    <property type="evidence" value="ECO:0007669"/>
    <property type="project" value="UniProtKB-UniRule"/>
</dbReference>
<dbReference type="InterPro" id="IPR000719">
    <property type="entry name" value="Prot_kinase_dom"/>
</dbReference>
<evidence type="ECO:0000256" key="2">
    <source>
        <dbReference type="ARBA" id="ARBA00022679"/>
    </source>
</evidence>
<keyword evidence="2" id="KW-0808">Transferase</keyword>
<dbReference type="GO" id="GO:0007059">
    <property type="term" value="P:chromosome segregation"/>
    <property type="evidence" value="ECO:0007669"/>
    <property type="project" value="TreeGrafter"/>
</dbReference>
<feature type="domain" description="Protein kinase" evidence="9">
    <location>
        <begin position="597"/>
        <end position="892"/>
    </location>
</feature>
<keyword evidence="1" id="KW-0723">Serine/threonine-protein kinase</keyword>
<dbReference type="InterPro" id="IPR017441">
    <property type="entry name" value="Protein_kinase_ATP_BS"/>
</dbReference>
<evidence type="ECO:0000256" key="6">
    <source>
        <dbReference type="PROSITE-ProRule" id="PRU10141"/>
    </source>
</evidence>
<proteinExistence type="predicted"/>
<dbReference type="GO" id="GO:0005634">
    <property type="term" value="C:nucleus"/>
    <property type="evidence" value="ECO:0007669"/>
    <property type="project" value="TreeGrafter"/>
</dbReference>
<dbReference type="PROSITE" id="PS50011">
    <property type="entry name" value="PROTEIN_KINASE_DOM"/>
    <property type="match status" value="1"/>
</dbReference>
<accession>A0A915I402</accession>
<dbReference type="InterPro" id="IPR011009">
    <property type="entry name" value="Kinase-like_dom_sf"/>
</dbReference>
<organism evidence="10 11">
    <name type="scientific">Romanomermis culicivorax</name>
    <name type="common">Nematode worm</name>
    <dbReference type="NCBI Taxonomy" id="13658"/>
    <lineage>
        <taxon>Eukaryota</taxon>
        <taxon>Metazoa</taxon>
        <taxon>Ecdysozoa</taxon>
        <taxon>Nematoda</taxon>
        <taxon>Enoplea</taxon>
        <taxon>Dorylaimia</taxon>
        <taxon>Mermithida</taxon>
        <taxon>Mermithoidea</taxon>
        <taxon>Mermithidae</taxon>
        <taxon>Romanomermis</taxon>
    </lineage>
</organism>
<keyword evidence="3 6" id="KW-0547">Nucleotide-binding</keyword>
<feature type="binding site" evidence="6">
    <location>
        <position position="626"/>
    </location>
    <ligand>
        <name>ATP</name>
        <dbReference type="ChEBI" id="CHEBI:30616"/>
    </ligand>
</feature>
<name>A0A915I402_ROMCU</name>
<dbReference type="WBParaSite" id="nRc.2.0.1.t08565-RA">
    <property type="protein sequence ID" value="nRc.2.0.1.t08565-RA"/>
    <property type="gene ID" value="nRc.2.0.1.g08565"/>
</dbReference>
<evidence type="ECO:0000256" key="5">
    <source>
        <dbReference type="ARBA" id="ARBA00022840"/>
    </source>
</evidence>
<keyword evidence="4" id="KW-0418">Kinase</keyword>
<sequence>MSDSDDQNLRKQASDGNSLFKTVLKDITREELVYNMNEQLNAETPEKNSNSGFIPLTCPQIVNYNNNVASSIKLSNFINSAAAMQQQYNNSNLNLMIESQQQHSLDNNLNSSNNNSSSSIEIVVPPNFSTTAPAAATPNCLNIGGVAAPSTTNNSITKPRRKRKLRESYNAPGTPNAAMAASQPIFGTTAPSNSNNCAMSAATANANEILQQHQNAQNPRTPKCDRKISDFFGKSSPNSRCNQQLYLNLMPQQNLFTQTMNNHHASTSGSSTTTLLPDMIGAGPSSSSPISMEVHAAVQTDLTYKDLQQLENNAQIAIDKKNSHIETLDSLIEELRSQTRTQEKKLEEQSTKLIKCREMTKKLLIEQSLMERKQRRSKVMEDRLRLGQFVTERRGAHFEEVWQDGYAFHEINKKLQQINAEKEEISRSSQSLRKRKPTPVGQTTGGKQSKAAAAAAAAQQNAVGGVANVATVNAPSAAGNASTSASSTAILVVGNVATSVAAVNAGPAAASLNSSNSQDGFSFAKPDLPKELSIQEYYEREEIYKLRKEQLKKEEAELQQELDRLDRERNLHMRELKRVQNEDQSRYKDHVTLDKRYLLLSLLGKGGFSEVWRAFDLEDNRYVACKIHHVNKDWKDEKKANYVKHALREKEIHKTLDHQRIVRLYGVFTIDTNSFCTVLEYCDGNDLDFYLKQNKMIPEKEARSIIMQVVSALRYLNEIKPPIIHYDLKPEENIEKFHSTNILLSSGTASGEIKITDFGLSKIMDDDKYDPQLGMDLTSQGAGTYWYLPPECFIIGNQPPKISAKVDIWSVGVIFYQCLYGRRPFGHDQSQQRILEENTILKATEVTFPNKPTVSQEAKNADMFFALDTNSLENSPNFRRFGSDLDPVGSAV</sequence>
<dbReference type="FunFam" id="1.10.510.10:FF:000698">
    <property type="entry name" value="Serine/threonine-protein kinase tousled-like 1"/>
    <property type="match status" value="1"/>
</dbReference>
<dbReference type="PROSITE" id="PS00107">
    <property type="entry name" value="PROTEIN_KINASE_ATP"/>
    <property type="match status" value="1"/>
</dbReference>
<dbReference type="Proteomes" id="UP000887565">
    <property type="component" value="Unplaced"/>
</dbReference>
<evidence type="ECO:0000256" key="8">
    <source>
        <dbReference type="SAM" id="MobiDB-lite"/>
    </source>
</evidence>
<keyword evidence="5 6" id="KW-0067">ATP-binding</keyword>
<feature type="coiled-coil region" evidence="7">
    <location>
        <begin position="534"/>
        <end position="582"/>
    </location>
</feature>
<dbReference type="GO" id="GO:0004674">
    <property type="term" value="F:protein serine/threonine kinase activity"/>
    <property type="evidence" value="ECO:0007669"/>
    <property type="project" value="UniProtKB-KW"/>
</dbReference>
<keyword evidence="10" id="KW-1185">Reference proteome</keyword>
<evidence type="ECO:0000259" key="9">
    <source>
        <dbReference type="PROSITE" id="PS50011"/>
    </source>
</evidence>